<gene>
    <name evidence="1" type="ORF">K457DRAFT_123187</name>
</gene>
<organism evidence="1 2">
    <name type="scientific">Linnemannia elongata AG-77</name>
    <dbReference type="NCBI Taxonomy" id="1314771"/>
    <lineage>
        <taxon>Eukaryota</taxon>
        <taxon>Fungi</taxon>
        <taxon>Fungi incertae sedis</taxon>
        <taxon>Mucoromycota</taxon>
        <taxon>Mortierellomycotina</taxon>
        <taxon>Mortierellomycetes</taxon>
        <taxon>Mortierellales</taxon>
        <taxon>Mortierellaceae</taxon>
        <taxon>Linnemannia</taxon>
    </lineage>
</organism>
<dbReference type="AlphaFoldDB" id="A0A197K4X8"/>
<dbReference type="EMBL" id="KV442024">
    <property type="protein sequence ID" value="OAQ32535.1"/>
    <property type="molecule type" value="Genomic_DNA"/>
</dbReference>
<evidence type="ECO:0000313" key="1">
    <source>
        <dbReference type="EMBL" id="OAQ32535.1"/>
    </source>
</evidence>
<name>A0A197K4X8_9FUNG</name>
<sequence>MIRHQILFRALRNEEDPSAVIRPTDPMANLTFKDHVERGGFRIYRPSQFISTTSNLERAIRWFRFKCDFCRRRGHNIKYNHYCREYYEHTSVVLARQPYNTRIAANRWQQLNDRNYTYHSPRGNGDNNCNEQEIEFYLEQCNDRYCHQCNEYGHDDDDCNEQQFEFYLEQCNDRYCHQCNEYGHDDDDCNEQHYEFYLEQYNDRYCHQCYEYGHDDDDCNEFSDWL</sequence>
<dbReference type="OrthoDB" id="2449096at2759"/>
<accession>A0A197K4X8</accession>
<evidence type="ECO:0008006" key="3">
    <source>
        <dbReference type="Google" id="ProtNLM"/>
    </source>
</evidence>
<reference evidence="1 2" key="1">
    <citation type="submission" date="2016-05" db="EMBL/GenBank/DDBJ databases">
        <title>Genome sequencing reveals origins of a unique bacterial endosymbiosis in the earliest lineages of terrestrial Fungi.</title>
        <authorList>
            <consortium name="DOE Joint Genome Institute"/>
            <person name="Uehling J."/>
            <person name="Gryganskyi A."/>
            <person name="Hameed K."/>
            <person name="Tschaplinski T."/>
            <person name="Misztal P."/>
            <person name="Wu S."/>
            <person name="Desiro A."/>
            <person name="Vande Pol N."/>
            <person name="Du Z.-Y."/>
            <person name="Zienkiewicz A."/>
            <person name="Zienkiewicz K."/>
            <person name="Morin E."/>
            <person name="Tisserant E."/>
            <person name="Splivallo R."/>
            <person name="Hainaut M."/>
            <person name="Henrissat B."/>
            <person name="Ohm R."/>
            <person name="Kuo A."/>
            <person name="Yan J."/>
            <person name="Lipzen A."/>
            <person name="Nolan M."/>
            <person name="Labutti K."/>
            <person name="Barry K."/>
            <person name="Goldstein A."/>
            <person name="Labbe J."/>
            <person name="Schadt C."/>
            <person name="Tuskan G."/>
            <person name="Grigoriev I."/>
            <person name="Martin F."/>
            <person name="Vilgalys R."/>
            <person name="Bonito G."/>
        </authorList>
    </citation>
    <scope>NUCLEOTIDE SEQUENCE [LARGE SCALE GENOMIC DNA]</scope>
    <source>
        <strain evidence="1 2">AG-77</strain>
    </source>
</reference>
<dbReference type="Proteomes" id="UP000078512">
    <property type="component" value="Unassembled WGS sequence"/>
</dbReference>
<proteinExistence type="predicted"/>
<keyword evidence="2" id="KW-1185">Reference proteome</keyword>
<evidence type="ECO:0000313" key="2">
    <source>
        <dbReference type="Proteomes" id="UP000078512"/>
    </source>
</evidence>
<protein>
    <recommendedName>
        <fullName evidence="3">CCHC-type domain-containing protein</fullName>
    </recommendedName>
</protein>